<dbReference type="PANTHER" id="PTHR46844:SF1">
    <property type="entry name" value="SLR5058 PROTEIN"/>
    <property type="match status" value="1"/>
</dbReference>
<proteinExistence type="predicted"/>
<dbReference type="InterPro" id="IPR007111">
    <property type="entry name" value="NACHT_NTPase"/>
</dbReference>
<evidence type="ECO:0000259" key="2">
    <source>
        <dbReference type="PROSITE" id="PS50837"/>
    </source>
</evidence>
<dbReference type="Proteomes" id="UP001501102">
    <property type="component" value="Unassembled WGS sequence"/>
</dbReference>
<name>A0ABN3WAK2_STRTU</name>
<keyword evidence="4" id="KW-1185">Reference proteome</keyword>
<dbReference type="PROSITE" id="PS50837">
    <property type="entry name" value="NACHT"/>
    <property type="match status" value="1"/>
</dbReference>
<feature type="region of interest" description="Disordered" evidence="1">
    <location>
        <begin position="205"/>
        <end position="236"/>
    </location>
</feature>
<reference evidence="3 4" key="1">
    <citation type="journal article" date="2019" name="Int. J. Syst. Evol. Microbiol.">
        <title>The Global Catalogue of Microorganisms (GCM) 10K type strain sequencing project: providing services to taxonomists for standard genome sequencing and annotation.</title>
        <authorList>
            <consortium name="The Broad Institute Genomics Platform"/>
            <consortium name="The Broad Institute Genome Sequencing Center for Infectious Disease"/>
            <person name="Wu L."/>
            <person name="Ma J."/>
        </authorList>
    </citation>
    <scope>NUCLEOTIDE SEQUENCE [LARGE SCALE GENOMIC DNA]</scope>
    <source>
        <strain evidence="3 4">JCM 4087</strain>
    </source>
</reference>
<gene>
    <name evidence="3" type="ORF">GCM10020221_01610</name>
</gene>
<dbReference type="PANTHER" id="PTHR46844">
    <property type="entry name" value="SLR5058 PROTEIN"/>
    <property type="match status" value="1"/>
</dbReference>
<feature type="compositionally biased region" description="Low complexity" evidence="1">
    <location>
        <begin position="223"/>
        <end position="236"/>
    </location>
</feature>
<organism evidence="3 4">
    <name type="scientific">Streptomyces thioluteus</name>
    <dbReference type="NCBI Taxonomy" id="66431"/>
    <lineage>
        <taxon>Bacteria</taxon>
        <taxon>Bacillati</taxon>
        <taxon>Actinomycetota</taxon>
        <taxon>Actinomycetes</taxon>
        <taxon>Kitasatosporales</taxon>
        <taxon>Streptomycetaceae</taxon>
        <taxon>Streptomyces</taxon>
    </lineage>
</organism>
<feature type="domain" description="NACHT" evidence="2">
    <location>
        <begin position="89"/>
        <end position="203"/>
    </location>
</feature>
<dbReference type="Pfam" id="PF05729">
    <property type="entry name" value="NACHT"/>
    <property type="match status" value="1"/>
</dbReference>
<accession>A0ABN3WAK2</accession>
<evidence type="ECO:0000313" key="3">
    <source>
        <dbReference type="EMBL" id="GAA2909220.1"/>
    </source>
</evidence>
<evidence type="ECO:0000313" key="4">
    <source>
        <dbReference type="Proteomes" id="UP001501102"/>
    </source>
</evidence>
<sequence>MTAALEKHWPDAPAAVTLHSPHVGDFAYEERYAKAVKARYSQLEVFGLDDLGEHEKRWDLDTAYLSLEGESASERTGPQRVEDLLATRPRVILRGEAGAGKTTLVWWLASHAACQSLPEKLSALNGLVPFIVPMRRLAAQGITSLAPPQLPGVAGLLEDDPPNGWAGRVLDAGRVLLLVDGLDELPRADRAPARAWLDELLRRYPKTPLPGHGPPPRRRGRLARLAGRRGASPCCR</sequence>
<dbReference type="Gene3D" id="3.40.50.300">
    <property type="entry name" value="P-loop containing nucleotide triphosphate hydrolases"/>
    <property type="match status" value="1"/>
</dbReference>
<dbReference type="EMBL" id="BAAAXZ010000005">
    <property type="protein sequence ID" value="GAA2909220.1"/>
    <property type="molecule type" value="Genomic_DNA"/>
</dbReference>
<dbReference type="SUPFAM" id="SSF52540">
    <property type="entry name" value="P-loop containing nucleoside triphosphate hydrolases"/>
    <property type="match status" value="1"/>
</dbReference>
<comment type="caution">
    <text evidence="3">The sequence shown here is derived from an EMBL/GenBank/DDBJ whole genome shotgun (WGS) entry which is preliminary data.</text>
</comment>
<protein>
    <recommendedName>
        <fullName evidence="2">NACHT domain-containing protein</fullName>
    </recommendedName>
</protein>
<evidence type="ECO:0000256" key="1">
    <source>
        <dbReference type="SAM" id="MobiDB-lite"/>
    </source>
</evidence>
<dbReference type="InterPro" id="IPR027417">
    <property type="entry name" value="P-loop_NTPase"/>
</dbReference>